<dbReference type="InterPro" id="IPR029021">
    <property type="entry name" value="Prot-tyrosine_phosphatase-like"/>
</dbReference>
<reference evidence="4" key="1">
    <citation type="journal article" date="2019" name="Int. J. Syst. Evol. Microbiol.">
        <title>The Global Catalogue of Microorganisms (GCM) 10K type strain sequencing project: providing services to taxonomists for standard genome sequencing and annotation.</title>
        <authorList>
            <consortium name="The Broad Institute Genomics Platform"/>
            <consortium name="The Broad Institute Genome Sequencing Center for Infectious Disease"/>
            <person name="Wu L."/>
            <person name="Ma J."/>
        </authorList>
    </citation>
    <scope>NUCLEOTIDE SEQUENCE [LARGE SCALE GENOMIC DNA]</scope>
    <source>
        <strain evidence="4">JCM 17810</strain>
    </source>
</reference>
<feature type="compositionally biased region" description="Basic residues" evidence="1">
    <location>
        <begin position="15"/>
        <end position="24"/>
    </location>
</feature>
<keyword evidence="4" id="KW-1185">Reference proteome</keyword>
<dbReference type="Gene3D" id="3.90.190.10">
    <property type="entry name" value="Protein tyrosine phosphatase superfamily"/>
    <property type="match status" value="1"/>
</dbReference>
<comment type="caution">
    <text evidence="3">The sequence shown here is derived from an EMBL/GenBank/DDBJ whole genome shotgun (WGS) entry which is preliminary data.</text>
</comment>
<dbReference type="PROSITE" id="PS50056">
    <property type="entry name" value="TYR_PHOSPHATASE_2"/>
    <property type="match status" value="1"/>
</dbReference>
<dbReference type="SUPFAM" id="SSF52799">
    <property type="entry name" value="(Phosphotyrosine protein) phosphatases II"/>
    <property type="match status" value="1"/>
</dbReference>
<proteinExistence type="predicted"/>
<feature type="region of interest" description="Disordered" evidence="1">
    <location>
        <begin position="1"/>
        <end position="28"/>
    </location>
</feature>
<dbReference type="Proteomes" id="UP001500622">
    <property type="component" value="Unassembled WGS sequence"/>
</dbReference>
<organism evidence="3 4">
    <name type="scientific">Georgenia halophila</name>
    <dbReference type="NCBI Taxonomy" id="620889"/>
    <lineage>
        <taxon>Bacteria</taxon>
        <taxon>Bacillati</taxon>
        <taxon>Actinomycetota</taxon>
        <taxon>Actinomycetes</taxon>
        <taxon>Micrococcales</taxon>
        <taxon>Bogoriellaceae</taxon>
        <taxon>Georgenia</taxon>
    </lineage>
</organism>
<name>A0ABP8L616_9MICO</name>
<dbReference type="EMBL" id="BAABGN010000008">
    <property type="protein sequence ID" value="GAA4423078.1"/>
    <property type="molecule type" value="Genomic_DNA"/>
</dbReference>
<protein>
    <recommendedName>
        <fullName evidence="2">Tyrosine specific protein phosphatases domain-containing protein</fullName>
    </recommendedName>
</protein>
<accession>A0ABP8L616</accession>
<evidence type="ECO:0000313" key="4">
    <source>
        <dbReference type="Proteomes" id="UP001500622"/>
    </source>
</evidence>
<dbReference type="Pfam" id="PF00102">
    <property type="entry name" value="Y_phosphatase"/>
    <property type="match status" value="1"/>
</dbReference>
<sequence length="112" mass="11741">MDGPGVVELPDGRRVRGNGIRRPRGGATSPDHAVYLLARDPGPRAWSYRWVRWRDFSVPASTDDALAALAEAYARAAVERVEVACGGGVGRTGTAIAALAVLGGVSRDNAVD</sequence>
<feature type="domain" description="Tyrosine specific protein phosphatases" evidence="2">
    <location>
        <begin position="80"/>
        <end position="112"/>
    </location>
</feature>
<dbReference type="InterPro" id="IPR000387">
    <property type="entry name" value="Tyr_Pase_dom"/>
</dbReference>
<evidence type="ECO:0000256" key="1">
    <source>
        <dbReference type="SAM" id="MobiDB-lite"/>
    </source>
</evidence>
<dbReference type="InterPro" id="IPR000242">
    <property type="entry name" value="PTP_cat"/>
</dbReference>
<evidence type="ECO:0000259" key="2">
    <source>
        <dbReference type="PROSITE" id="PS50056"/>
    </source>
</evidence>
<evidence type="ECO:0000313" key="3">
    <source>
        <dbReference type="EMBL" id="GAA4423078.1"/>
    </source>
</evidence>
<gene>
    <name evidence="3" type="ORF">GCM10023169_18260</name>
</gene>